<accession>A0ABZ3FVE5</accession>
<reference evidence="3 4" key="1">
    <citation type="submission" date="2024-04" db="EMBL/GenBank/DDBJ databases">
        <title>Isolation of an actinomycete strain from pig manure.</title>
        <authorList>
            <person name="Gong T."/>
            <person name="Yu Z."/>
            <person name="An M."/>
            <person name="Wei C."/>
            <person name="Yang W."/>
            <person name="Liu L."/>
        </authorList>
    </citation>
    <scope>NUCLEOTIDE SEQUENCE [LARGE SCALE GENOMIC DNA]</scope>
    <source>
        <strain evidence="3 4">ZF39</strain>
    </source>
</reference>
<dbReference type="InterPro" id="IPR003806">
    <property type="entry name" value="ATP-grasp_PylC-type"/>
</dbReference>
<evidence type="ECO:0000313" key="4">
    <source>
        <dbReference type="Proteomes" id="UP001442841"/>
    </source>
</evidence>
<dbReference type="Gene3D" id="3.30.470.20">
    <property type="entry name" value="ATP-grasp fold, B domain"/>
    <property type="match status" value="1"/>
</dbReference>
<evidence type="ECO:0000313" key="3">
    <source>
        <dbReference type="EMBL" id="XAN08541.1"/>
    </source>
</evidence>
<dbReference type="PROSITE" id="PS50975">
    <property type="entry name" value="ATP_GRASP"/>
    <property type="match status" value="1"/>
</dbReference>
<dbReference type="EMBL" id="CP154795">
    <property type="protein sequence ID" value="XAN08541.1"/>
    <property type="molecule type" value="Genomic_DNA"/>
</dbReference>
<proteinExistence type="predicted"/>
<dbReference type="Gene3D" id="3.30.1490.20">
    <property type="entry name" value="ATP-grasp fold, A domain"/>
    <property type="match status" value="1"/>
</dbReference>
<dbReference type="PANTHER" id="PTHR23132:SF14">
    <property type="entry name" value="ATP-GRASP DOMAIN-CONTAINING PROTEIN"/>
    <property type="match status" value="1"/>
</dbReference>
<gene>
    <name evidence="3" type="ORF">AADG42_14930</name>
</gene>
<dbReference type="Gene3D" id="3.40.50.20">
    <property type="match status" value="1"/>
</dbReference>
<feature type="domain" description="ATP-grasp" evidence="2">
    <location>
        <begin position="113"/>
        <end position="293"/>
    </location>
</feature>
<dbReference type="Proteomes" id="UP001442841">
    <property type="component" value="Chromosome"/>
</dbReference>
<organism evidence="3 4">
    <name type="scientific">Ammonicoccus fulvus</name>
    <dbReference type="NCBI Taxonomy" id="3138240"/>
    <lineage>
        <taxon>Bacteria</taxon>
        <taxon>Bacillati</taxon>
        <taxon>Actinomycetota</taxon>
        <taxon>Actinomycetes</taxon>
        <taxon>Propionibacteriales</taxon>
        <taxon>Propionibacteriaceae</taxon>
        <taxon>Ammonicoccus</taxon>
    </lineage>
</organism>
<sequence length="296" mass="31610">MARILITGAGGPAGLALARQLTDHEVIGVDMADLHRTPAAELFHETHRCPAADDPALVLVLTALVRRRRVDLVIPTVQDELPIMAASASLLGAPVVTSPTQGVMLAHDKLFTMAALGRAGVPIPRTLPADDLPARRSVRYPLVLKPRVSRGGRGVVVVENRRDLVALHARGLGPGSILQEFAPGTEYAVQVYRQPAAAWECVVLEKARLKQGTVGNAAAVHRCPPGAELDVASVALSAVEALDLRGPVDLDVRRLATGQPVVLEVNARFGAQSERAPELLERVLARHLTRRRSEVA</sequence>
<name>A0ABZ3FVE5_9ACTN</name>
<keyword evidence="1" id="KW-0067">ATP-binding</keyword>
<dbReference type="Pfam" id="PF02655">
    <property type="entry name" value="ATP-grasp_3"/>
    <property type="match status" value="1"/>
</dbReference>
<dbReference type="SUPFAM" id="SSF56059">
    <property type="entry name" value="Glutathione synthetase ATP-binding domain-like"/>
    <property type="match status" value="1"/>
</dbReference>
<keyword evidence="4" id="KW-1185">Reference proteome</keyword>
<keyword evidence="1" id="KW-0547">Nucleotide-binding</keyword>
<evidence type="ECO:0000259" key="2">
    <source>
        <dbReference type="PROSITE" id="PS50975"/>
    </source>
</evidence>
<dbReference type="InterPro" id="IPR013815">
    <property type="entry name" value="ATP_grasp_subdomain_1"/>
</dbReference>
<dbReference type="PANTHER" id="PTHR23132">
    <property type="entry name" value="D-ALANINE--D-ALANINE LIGASE"/>
    <property type="match status" value="1"/>
</dbReference>
<dbReference type="RefSeq" id="WP_425309998.1">
    <property type="nucleotide sequence ID" value="NZ_CP154795.1"/>
</dbReference>
<evidence type="ECO:0000256" key="1">
    <source>
        <dbReference type="PROSITE-ProRule" id="PRU00409"/>
    </source>
</evidence>
<protein>
    <submittedName>
        <fullName evidence="3">ATP-grasp domain-containing protein</fullName>
    </submittedName>
</protein>
<dbReference type="InterPro" id="IPR011761">
    <property type="entry name" value="ATP-grasp"/>
</dbReference>